<comment type="similarity">
    <text evidence="3">Belongs to the SGS3 family.</text>
</comment>
<feature type="compositionally biased region" description="Acidic residues" evidence="5">
    <location>
        <begin position="164"/>
        <end position="174"/>
    </location>
</feature>
<dbReference type="CDD" id="cd12266">
    <property type="entry name" value="RRM_like_XS"/>
    <property type="match status" value="1"/>
</dbReference>
<dbReference type="Pfam" id="PF03470">
    <property type="entry name" value="zf-XS"/>
    <property type="match status" value="1"/>
</dbReference>
<protein>
    <recommendedName>
        <fullName evidence="10">XS domain-containing protein</fullName>
    </recommendedName>
</protein>
<feature type="compositionally biased region" description="Polar residues" evidence="5">
    <location>
        <begin position="151"/>
        <end position="161"/>
    </location>
</feature>
<dbReference type="InterPro" id="IPR005381">
    <property type="entry name" value="Znf-XS_domain"/>
</dbReference>
<dbReference type="InterPro" id="IPR038588">
    <property type="entry name" value="XS_domain_sf"/>
</dbReference>
<dbReference type="OrthoDB" id="1936239at2759"/>
<feature type="region of interest" description="Disordered" evidence="5">
    <location>
        <begin position="143"/>
        <end position="174"/>
    </location>
</feature>
<keyword evidence="1 4" id="KW-0175">Coiled coil</keyword>
<reference evidence="9" key="1">
    <citation type="journal article" date="2013" name="Science">
        <title>The Amborella genome and the evolution of flowering plants.</title>
        <authorList>
            <consortium name="Amborella Genome Project"/>
        </authorList>
    </citation>
    <scope>NUCLEOTIDE SEQUENCE [LARGE SCALE GENOMIC DNA]</scope>
</reference>
<dbReference type="Gramene" id="ERN18678">
    <property type="protein sequence ID" value="ERN18678"/>
    <property type="gene ID" value="AMTR_s00065p00199990"/>
</dbReference>
<dbReference type="GO" id="GO:0031047">
    <property type="term" value="P:regulatory ncRNA-mediated gene silencing"/>
    <property type="evidence" value="ECO:0007669"/>
    <property type="project" value="UniProtKB-KW"/>
</dbReference>
<evidence type="ECO:0000256" key="4">
    <source>
        <dbReference type="SAM" id="Coils"/>
    </source>
</evidence>
<proteinExistence type="inferred from homology"/>
<gene>
    <name evidence="8" type="ORF">AMTR_s00065p00199990</name>
</gene>
<feature type="compositionally biased region" description="Polar residues" evidence="5">
    <location>
        <begin position="29"/>
        <end position="78"/>
    </location>
</feature>
<dbReference type="STRING" id="13333.U5DE41"/>
<evidence type="ECO:0000313" key="8">
    <source>
        <dbReference type="EMBL" id="ERN18678.1"/>
    </source>
</evidence>
<dbReference type="Pfam" id="PF03468">
    <property type="entry name" value="XS"/>
    <property type="match status" value="1"/>
</dbReference>
<evidence type="ECO:0000313" key="9">
    <source>
        <dbReference type="Proteomes" id="UP000017836"/>
    </source>
</evidence>
<dbReference type="InterPro" id="IPR005380">
    <property type="entry name" value="XS_domain"/>
</dbReference>
<organism evidence="8 9">
    <name type="scientific">Amborella trichopoda</name>
    <dbReference type="NCBI Taxonomy" id="13333"/>
    <lineage>
        <taxon>Eukaryota</taxon>
        <taxon>Viridiplantae</taxon>
        <taxon>Streptophyta</taxon>
        <taxon>Embryophyta</taxon>
        <taxon>Tracheophyta</taxon>
        <taxon>Spermatophyta</taxon>
        <taxon>Magnoliopsida</taxon>
        <taxon>Amborellales</taxon>
        <taxon>Amborellaceae</taxon>
        <taxon>Amborella</taxon>
    </lineage>
</organism>
<dbReference type="EMBL" id="KI392088">
    <property type="protein sequence ID" value="ERN18678.1"/>
    <property type="molecule type" value="Genomic_DNA"/>
</dbReference>
<dbReference type="Gene3D" id="3.30.70.2890">
    <property type="entry name" value="XS domain"/>
    <property type="match status" value="1"/>
</dbReference>
<dbReference type="KEGG" id="atr:18447047"/>
<feature type="domain" description="XS" evidence="6">
    <location>
        <begin position="297"/>
        <end position="411"/>
    </location>
</feature>
<evidence type="ECO:0000256" key="2">
    <source>
        <dbReference type="ARBA" id="ARBA00023158"/>
    </source>
</evidence>
<dbReference type="PANTHER" id="PTHR46602">
    <property type="entry name" value="PROTEIN SUPPRESSOR OF GENE SILENCING 3"/>
    <property type="match status" value="1"/>
</dbReference>
<dbReference type="Proteomes" id="UP000017836">
    <property type="component" value="Unassembled WGS sequence"/>
</dbReference>
<feature type="domain" description="Zinc finger-XS" evidence="7">
    <location>
        <begin position="227"/>
        <end position="265"/>
    </location>
</feature>
<evidence type="ECO:0000259" key="7">
    <source>
        <dbReference type="Pfam" id="PF03470"/>
    </source>
</evidence>
<dbReference type="GO" id="GO:0051607">
    <property type="term" value="P:defense response to virus"/>
    <property type="evidence" value="ECO:0007669"/>
    <property type="project" value="InterPro"/>
</dbReference>
<feature type="compositionally biased region" description="Polar residues" evidence="5">
    <location>
        <begin position="1"/>
        <end position="14"/>
    </location>
</feature>
<dbReference type="HOGENOM" id="CLU_020338_1_0_1"/>
<sequence>MLTDKLTTNGSASQDEGWKSTPSRRARHQNSVSPHLSSGNRPRAPQFNNGYRNSGQVEAINGRSQLPNKGNSRPQRVSSIGPPLSNGWQWKNRDPHPPGYGGQSSKNGEISKFEEAGYSELGKSGGKTAKFRSDLEPAFLPFEQSGKIKDPSSNYDLSGGSNDENVDFDDENDEEDELMWSDDDCDSDGGELSSDMIRNSKWFKGFFALVSSLRSDEINEPNDSFHCPACKGGVGEVEWYRGLQPILSHAKTLSSKRVKLHRKFAEILEEELRSKGANFLVLEEMVGRWRGLQADNDREIVWPPMVIIQNTRFDHDDQGQWLGMRNEDLMEYFSGYKAMKARNAYGPSGHRGIGLLIFESSAMGYLEAERLHKHFLKEGRGKDEWENHRGWKHSAGKRILYGYMATKEEMEIFNRHSKGKQKVKYDIESYHMMVVEPLKKMDEDNQELLSLHRKVSKEIEHSKTLEETCNVIGQNLRIREQEIKIIRQRATEQLEESKEEMDYLDRIYEEKIRKLTEDLEKREKQLEKVQDALKTTYLDRCLELEMQFSTIMITADSADGEQKEKKIRIEEEMARQAMLAEISLKNSEDYELEKQSLLEAHHKKLMEAKCRHREEEVALEREMEKKRIELLQKYTLSAQPKESDLSQ</sequence>
<evidence type="ECO:0000259" key="6">
    <source>
        <dbReference type="Pfam" id="PF03468"/>
    </source>
</evidence>
<dbReference type="InterPro" id="IPR044287">
    <property type="entry name" value="SGS3"/>
</dbReference>
<accession>U5DE41</accession>
<feature type="region of interest" description="Disordered" evidence="5">
    <location>
        <begin position="1"/>
        <end position="108"/>
    </location>
</feature>
<dbReference type="OMA" id="NDERHEQ"/>
<keyword evidence="9" id="KW-1185">Reference proteome</keyword>
<feature type="coiled-coil region" evidence="4">
    <location>
        <begin position="480"/>
        <end position="536"/>
    </location>
</feature>
<dbReference type="AlphaFoldDB" id="U5DE41"/>
<dbReference type="eggNOG" id="ENOG502QPU5">
    <property type="taxonomic scope" value="Eukaryota"/>
</dbReference>
<evidence type="ECO:0008006" key="10">
    <source>
        <dbReference type="Google" id="ProtNLM"/>
    </source>
</evidence>
<evidence type="ECO:0000256" key="5">
    <source>
        <dbReference type="SAM" id="MobiDB-lite"/>
    </source>
</evidence>
<keyword evidence="2" id="KW-0943">RNA-mediated gene silencing</keyword>
<evidence type="ECO:0000256" key="1">
    <source>
        <dbReference type="ARBA" id="ARBA00023054"/>
    </source>
</evidence>
<evidence type="ECO:0000256" key="3">
    <source>
        <dbReference type="ARBA" id="ARBA00024022"/>
    </source>
</evidence>
<name>U5DE41_AMBTC</name>
<dbReference type="PANTHER" id="PTHR46602:SF1">
    <property type="entry name" value="PROTEIN SUPPRESSOR OF GENE SILENCING 3"/>
    <property type="match status" value="1"/>
</dbReference>